<dbReference type="FunFam" id="3.40.50.300:FF:000016">
    <property type="entry name" value="Oligopeptide ABC transporter ATP-binding component"/>
    <property type="match status" value="1"/>
</dbReference>
<dbReference type="PANTHER" id="PTHR43776">
    <property type="entry name" value="TRANSPORT ATP-BINDING PROTEIN"/>
    <property type="match status" value="1"/>
</dbReference>
<dbReference type="SUPFAM" id="SSF52540">
    <property type="entry name" value="P-loop containing nucleoside triphosphate hydrolases"/>
    <property type="match status" value="1"/>
</dbReference>
<organism evidence="7 8">
    <name type="scientific">Goekera deserti</name>
    <dbReference type="NCBI Taxonomy" id="2497753"/>
    <lineage>
        <taxon>Bacteria</taxon>
        <taxon>Bacillati</taxon>
        <taxon>Actinomycetota</taxon>
        <taxon>Actinomycetes</taxon>
        <taxon>Geodermatophilales</taxon>
        <taxon>Geodermatophilaceae</taxon>
        <taxon>Goekera</taxon>
    </lineage>
</organism>
<feature type="region of interest" description="Disordered" evidence="5">
    <location>
        <begin position="363"/>
        <end position="398"/>
    </location>
</feature>
<dbReference type="Pfam" id="PF08352">
    <property type="entry name" value="oligo_HPY"/>
    <property type="match status" value="1"/>
</dbReference>
<dbReference type="SMART" id="SM00382">
    <property type="entry name" value="AAA"/>
    <property type="match status" value="1"/>
</dbReference>
<dbReference type="PROSITE" id="PS50893">
    <property type="entry name" value="ABC_TRANSPORTER_2"/>
    <property type="match status" value="1"/>
</dbReference>
<dbReference type="InterPro" id="IPR027417">
    <property type="entry name" value="P-loop_NTPase"/>
</dbReference>
<gene>
    <name evidence="7" type="ORF">G1H19_13200</name>
</gene>
<evidence type="ECO:0000313" key="8">
    <source>
        <dbReference type="Proteomes" id="UP000470470"/>
    </source>
</evidence>
<dbReference type="GO" id="GO:0015833">
    <property type="term" value="P:peptide transport"/>
    <property type="evidence" value="ECO:0007669"/>
    <property type="project" value="InterPro"/>
</dbReference>
<dbReference type="GO" id="GO:0005524">
    <property type="term" value="F:ATP binding"/>
    <property type="evidence" value="ECO:0007669"/>
    <property type="project" value="UniProtKB-KW"/>
</dbReference>
<proteinExistence type="inferred from homology"/>
<dbReference type="Gene3D" id="3.40.50.300">
    <property type="entry name" value="P-loop containing nucleotide triphosphate hydrolases"/>
    <property type="match status" value="1"/>
</dbReference>
<dbReference type="AlphaFoldDB" id="A0A7K3WEM9"/>
<accession>A0A7K3WEM9</accession>
<protein>
    <submittedName>
        <fullName evidence="7">ATP-binding cassette domain-containing protein</fullName>
    </submittedName>
</protein>
<reference evidence="7 8" key="1">
    <citation type="submission" date="2020-02" db="EMBL/GenBank/DDBJ databases">
        <title>The whole genome sequence of CPCC 205119.</title>
        <authorList>
            <person name="Jiang Z."/>
        </authorList>
    </citation>
    <scope>NUCLEOTIDE SEQUENCE [LARGE SCALE GENOMIC DNA]</scope>
    <source>
        <strain evidence="7 8">CPCC 205119</strain>
    </source>
</reference>
<feature type="domain" description="ABC transporter" evidence="6">
    <location>
        <begin position="10"/>
        <end position="262"/>
    </location>
</feature>
<dbReference type="Proteomes" id="UP000470470">
    <property type="component" value="Unassembled WGS sequence"/>
</dbReference>
<evidence type="ECO:0000256" key="3">
    <source>
        <dbReference type="ARBA" id="ARBA00022741"/>
    </source>
</evidence>
<keyword evidence="4 7" id="KW-0067">ATP-binding</keyword>
<dbReference type="CDD" id="cd03257">
    <property type="entry name" value="ABC_NikE_OppD_transporters"/>
    <property type="match status" value="1"/>
</dbReference>
<dbReference type="NCBIfam" id="TIGR01727">
    <property type="entry name" value="oligo_HPY"/>
    <property type="match status" value="1"/>
</dbReference>
<evidence type="ECO:0000256" key="2">
    <source>
        <dbReference type="ARBA" id="ARBA00022448"/>
    </source>
</evidence>
<dbReference type="GO" id="GO:0016887">
    <property type="term" value="F:ATP hydrolysis activity"/>
    <property type="evidence" value="ECO:0007669"/>
    <property type="project" value="InterPro"/>
</dbReference>
<dbReference type="PROSITE" id="PS00211">
    <property type="entry name" value="ABC_TRANSPORTER_1"/>
    <property type="match status" value="1"/>
</dbReference>
<evidence type="ECO:0000256" key="1">
    <source>
        <dbReference type="ARBA" id="ARBA00005417"/>
    </source>
</evidence>
<dbReference type="InterPro" id="IPR013563">
    <property type="entry name" value="Oligopep_ABC_C"/>
</dbReference>
<dbReference type="PANTHER" id="PTHR43776:SF7">
    <property type="entry name" value="D,D-DIPEPTIDE TRANSPORT ATP-BINDING PROTEIN DDPF-RELATED"/>
    <property type="match status" value="1"/>
</dbReference>
<evidence type="ECO:0000256" key="4">
    <source>
        <dbReference type="ARBA" id="ARBA00022840"/>
    </source>
</evidence>
<name>A0A7K3WEM9_9ACTN</name>
<comment type="caution">
    <text evidence="7">The sequence shown here is derived from an EMBL/GenBank/DDBJ whole genome shotgun (WGS) entry which is preliminary data.</text>
</comment>
<sequence length="398" mass="42783">MDQAPGDPLLRVEGLQVHFPIKRGVLFDRTVGHVKAVDGVDLSVQRGTTYGLVGESGCGKSTLGRAILRLSEPTAGRVWFDGVDVASLKGEPLRQIRRRMQMVFQDPLGSLDPRQNVESLLAEPLRAHGLGGDKAAISTRLRELLDAVGLPTAALRRYPHEFSGGQRQRIGIARAITVEPDLLIADEPVSALDVSVQAQVLNLLEELQGRLGLTYLVIAHDLAVVRHISDVVGVMYLGSLVEQAPAEELYSSPLHPYTRSLMSAVPVPDPEVEDHRERILLAGDLPSPANPPSGCRFHTRCPWRQETRCDDEVPLLREITLTPTGAGALGATPAAVRPAVGGPHLVSCHWVEEIHDGRLQPKSPEEVAASQGVSIASGDTGHGTDPLIAGVDEPVGFH</sequence>
<keyword evidence="2" id="KW-0813">Transport</keyword>
<evidence type="ECO:0000313" key="7">
    <source>
        <dbReference type="EMBL" id="NEL54958.1"/>
    </source>
</evidence>
<keyword evidence="8" id="KW-1185">Reference proteome</keyword>
<dbReference type="InterPro" id="IPR017871">
    <property type="entry name" value="ABC_transporter-like_CS"/>
</dbReference>
<keyword evidence="3" id="KW-0547">Nucleotide-binding</keyword>
<evidence type="ECO:0000259" key="6">
    <source>
        <dbReference type="PROSITE" id="PS50893"/>
    </source>
</evidence>
<evidence type="ECO:0000256" key="5">
    <source>
        <dbReference type="SAM" id="MobiDB-lite"/>
    </source>
</evidence>
<dbReference type="Pfam" id="PF00005">
    <property type="entry name" value="ABC_tran"/>
    <property type="match status" value="1"/>
</dbReference>
<dbReference type="InterPro" id="IPR050319">
    <property type="entry name" value="ABC_transp_ATP-bind"/>
</dbReference>
<dbReference type="EMBL" id="JAAGWK010000019">
    <property type="protein sequence ID" value="NEL54958.1"/>
    <property type="molecule type" value="Genomic_DNA"/>
</dbReference>
<dbReference type="InterPro" id="IPR003593">
    <property type="entry name" value="AAA+_ATPase"/>
</dbReference>
<dbReference type="GO" id="GO:0055085">
    <property type="term" value="P:transmembrane transport"/>
    <property type="evidence" value="ECO:0007669"/>
    <property type="project" value="UniProtKB-ARBA"/>
</dbReference>
<dbReference type="InterPro" id="IPR003439">
    <property type="entry name" value="ABC_transporter-like_ATP-bd"/>
</dbReference>
<comment type="similarity">
    <text evidence="1">Belongs to the ABC transporter superfamily.</text>
</comment>